<dbReference type="EMBL" id="DQHO01000022">
    <property type="protein sequence ID" value="HCS93756.1"/>
    <property type="molecule type" value="Genomic_DNA"/>
</dbReference>
<evidence type="ECO:0000256" key="4">
    <source>
        <dbReference type="ARBA" id="ARBA00022679"/>
    </source>
</evidence>
<comment type="caution">
    <text evidence="8">The sequence shown here is derived from an EMBL/GenBank/DDBJ whole genome shotgun (WGS) entry which is preliminary data.</text>
</comment>
<dbReference type="GO" id="GO:0000287">
    <property type="term" value="F:magnesium ion binding"/>
    <property type="evidence" value="ECO:0007669"/>
    <property type="project" value="UniProtKB-UniRule"/>
</dbReference>
<protein>
    <recommendedName>
        <fullName evidence="2 6">Orotate phosphoribosyltransferase</fullName>
        <shortName evidence="6">OPRT</shortName>
        <shortName evidence="6">OPRTase</shortName>
        <ecNumber evidence="2 6">2.4.2.10</ecNumber>
    </recommendedName>
</protein>
<dbReference type="EC" id="2.4.2.10" evidence="2 6"/>
<keyword evidence="6" id="KW-0460">Magnesium</keyword>
<feature type="domain" description="Phosphoribosyltransferase" evidence="7">
    <location>
        <begin position="52"/>
        <end position="152"/>
    </location>
</feature>
<comment type="pathway">
    <text evidence="1 6">Pyrimidine metabolism; UMP biosynthesis via de novo pathway; UMP from orotate: step 1/2.</text>
</comment>
<dbReference type="GO" id="GO:0004588">
    <property type="term" value="F:orotate phosphoribosyltransferase activity"/>
    <property type="evidence" value="ECO:0007669"/>
    <property type="project" value="UniProtKB-UniRule"/>
</dbReference>
<dbReference type="InterPro" id="IPR000836">
    <property type="entry name" value="PRTase_dom"/>
</dbReference>
<dbReference type="UniPathway" id="UPA00070">
    <property type="reaction ID" value="UER00119"/>
</dbReference>
<keyword evidence="3 6" id="KW-0328">Glycosyltransferase</keyword>
<organism evidence="8 9">
    <name type="scientific">Bavariicoccus seileri</name>
    <dbReference type="NCBI Taxonomy" id="549685"/>
    <lineage>
        <taxon>Bacteria</taxon>
        <taxon>Bacillati</taxon>
        <taxon>Bacillota</taxon>
        <taxon>Bacilli</taxon>
        <taxon>Lactobacillales</taxon>
        <taxon>Enterococcaceae</taxon>
        <taxon>Bavariicoccus</taxon>
    </lineage>
</organism>
<evidence type="ECO:0000256" key="6">
    <source>
        <dbReference type="HAMAP-Rule" id="MF_01208"/>
    </source>
</evidence>
<dbReference type="GO" id="GO:0044205">
    <property type="term" value="P:'de novo' UMP biosynthetic process"/>
    <property type="evidence" value="ECO:0007669"/>
    <property type="project" value="UniProtKB-UniRule"/>
</dbReference>
<evidence type="ECO:0000313" key="8">
    <source>
        <dbReference type="EMBL" id="HCS93756.1"/>
    </source>
</evidence>
<dbReference type="Proteomes" id="UP000262195">
    <property type="component" value="Unassembled WGS sequence"/>
</dbReference>
<dbReference type="Gene3D" id="3.40.50.2020">
    <property type="match status" value="1"/>
</dbReference>
<dbReference type="PANTHER" id="PTHR19278">
    <property type="entry name" value="OROTATE PHOSPHORIBOSYLTRANSFERASE"/>
    <property type="match status" value="1"/>
</dbReference>
<evidence type="ECO:0000259" key="7">
    <source>
        <dbReference type="Pfam" id="PF00156"/>
    </source>
</evidence>
<comment type="similarity">
    <text evidence="6">Belongs to the purine/pyrimidine phosphoribosyltransferase family. PyrE subfamily.</text>
</comment>
<comment type="subunit">
    <text evidence="6">Homodimer.</text>
</comment>
<dbReference type="AlphaFoldDB" id="A0A3D4S549"/>
<comment type="cofactor">
    <cofactor evidence="6">
        <name>Mg(2+)</name>
        <dbReference type="ChEBI" id="CHEBI:18420"/>
    </cofactor>
</comment>
<evidence type="ECO:0000256" key="3">
    <source>
        <dbReference type="ARBA" id="ARBA00022676"/>
    </source>
</evidence>
<feature type="binding site" description="in other chain" evidence="6">
    <location>
        <begin position="122"/>
        <end position="130"/>
    </location>
    <ligand>
        <name>5-phospho-alpha-D-ribose 1-diphosphate</name>
        <dbReference type="ChEBI" id="CHEBI:58017"/>
        <note>ligand shared between dimeric partners</note>
    </ligand>
</feature>
<dbReference type="PANTHER" id="PTHR19278:SF9">
    <property type="entry name" value="URIDINE 5'-MONOPHOSPHATE SYNTHASE"/>
    <property type="match status" value="1"/>
</dbReference>
<evidence type="ECO:0000256" key="2">
    <source>
        <dbReference type="ARBA" id="ARBA00011971"/>
    </source>
</evidence>
<dbReference type="NCBIfam" id="TIGR00336">
    <property type="entry name" value="pyrE"/>
    <property type="match status" value="1"/>
</dbReference>
<evidence type="ECO:0000256" key="1">
    <source>
        <dbReference type="ARBA" id="ARBA00004889"/>
    </source>
</evidence>
<gene>
    <name evidence="6" type="primary">pyrE</name>
    <name evidence="8" type="ORF">DIW15_03475</name>
</gene>
<dbReference type="STRING" id="1121105.GCA_000421665_01417"/>
<dbReference type="CDD" id="cd06223">
    <property type="entry name" value="PRTases_typeI"/>
    <property type="match status" value="1"/>
</dbReference>
<feature type="binding site" evidence="6">
    <location>
        <position position="100"/>
    </location>
    <ligand>
        <name>5-phospho-alpha-D-ribose 1-diphosphate</name>
        <dbReference type="ChEBI" id="CHEBI:58017"/>
        <note>ligand shared between dimeric partners</note>
    </ligand>
</feature>
<dbReference type="InterPro" id="IPR004467">
    <property type="entry name" value="Or_phspho_trans_dom"/>
</dbReference>
<comment type="function">
    <text evidence="6">Catalyzes the transfer of a ribosyl phosphate group from 5-phosphoribose 1-diphosphate to orotate, leading to the formation of orotidine monophosphate (OMP).</text>
</comment>
<keyword evidence="5 6" id="KW-0665">Pyrimidine biosynthesis</keyword>
<dbReference type="HAMAP" id="MF_01208">
    <property type="entry name" value="PyrE"/>
    <property type="match status" value="1"/>
</dbReference>
<accession>A0A3D4S549</accession>
<feature type="binding site" evidence="6">
    <location>
        <position position="96"/>
    </location>
    <ligand>
        <name>5-phospho-alpha-D-ribose 1-diphosphate</name>
        <dbReference type="ChEBI" id="CHEBI:58017"/>
        <note>ligand shared between dimeric partners</note>
    </ligand>
</feature>
<sequence length="211" mass="23685">MIKSSQVANILLQKEAVILEPKKWFTWASGIKSPIYTDNRQLLSYPKERREIIQGMADMILKKFPDVTVIGGTATAGIPHAAWIAELLNLPMIYVRGKAKDHGRKSQIEGVLHPTDKVVMIEDLISTGNSVIAACEAVREICPVVGVCAIFNYNLPKATDAFNKAQLEAVWLTDFYTLIETATEKKFISKENAQVVLKWHEETMRQEVKTN</sequence>
<feature type="binding site" evidence="6">
    <location>
        <position position="102"/>
    </location>
    <ligand>
        <name>5-phospho-alpha-D-ribose 1-diphosphate</name>
        <dbReference type="ChEBI" id="CHEBI:58017"/>
        <note>ligand shared between dimeric partners</note>
    </ligand>
</feature>
<keyword evidence="4 6" id="KW-0808">Transferase</keyword>
<name>A0A3D4S549_9ENTE</name>
<proteinExistence type="inferred from homology"/>
<evidence type="ECO:0000256" key="5">
    <source>
        <dbReference type="ARBA" id="ARBA00022975"/>
    </source>
</evidence>
<dbReference type="InterPro" id="IPR023031">
    <property type="entry name" value="OPRT"/>
</dbReference>
<reference evidence="8 9" key="1">
    <citation type="journal article" date="2018" name="Nat. Biotechnol.">
        <title>A standardized bacterial taxonomy based on genome phylogeny substantially revises the tree of life.</title>
        <authorList>
            <person name="Parks D.H."/>
            <person name="Chuvochina M."/>
            <person name="Waite D.W."/>
            <person name="Rinke C."/>
            <person name="Skarshewski A."/>
            <person name="Chaumeil P.A."/>
            <person name="Hugenholtz P."/>
        </authorList>
    </citation>
    <scope>NUCLEOTIDE SEQUENCE [LARGE SCALE GENOMIC DNA]</scope>
    <source>
        <strain evidence="8">UBA11306</strain>
    </source>
</reference>
<dbReference type="SUPFAM" id="SSF53271">
    <property type="entry name" value="PRTase-like"/>
    <property type="match status" value="1"/>
</dbReference>
<dbReference type="Pfam" id="PF00156">
    <property type="entry name" value="Pribosyltran"/>
    <property type="match status" value="1"/>
</dbReference>
<dbReference type="InterPro" id="IPR029057">
    <property type="entry name" value="PRTase-like"/>
</dbReference>
<evidence type="ECO:0000313" key="9">
    <source>
        <dbReference type="Proteomes" id="UP000262195"/>
    </source>
</evidence>
<comment type="caution">
    <text evidence="6">Lacks conserved residue(s) required for the propagation of feature annotation.</text>
</comment>
<comment type="catalytic activity">
    <reaction evidence="6">
        <text>orotidine 5'-phosphate + diphosphate = orotate + 5-phospho-alpha-D-ribose 1-diphosphate</text>
        <dbReference type="Rhea" id="RHEA:10380"/>
        <dbReference type="ChEBI" id="CHEBI:30839"/>
        <dbReference type="ChEBI" id="CHEBI:33019"/>
        <dbReference type="ChEBI" id="CHEBI:57538"/>
        <dbReference type="ChEBI" id="CHEBI:58017"/>
        <dbReference type="EC" id="2.4.2.10"/>
    </reaction>
</comment>
<dbReference type="GO" id="GO:0019856">
    <property type="term" value="P:pyrimidine nucleobase biosynthetic process"/>
    <property type="evidence" value="ECO:0007669"/>
    <property type="project" value="TreeGrafter"/>
</dbReference>
<feature type="binding site" evidence="6">
    <location>
        <position position="126"/>
    </location>
    <ligand>
        <name>orotate</name>
        <dbReference type="ChEBI" id="CHEBI:30839"/>
    </ligand>
</feature>